<gene>
    <name evidence="7" type="ORF">CkaCkLH20_02968</name>
</gene>
<reference evidence="7" key="1">
    <citation type="submission" date="2020-03" db="EMBL/GenBank/DDBJ databases">
        <authorList>
            <person name="He L."/>
        </authorList>
    </citation>
    <scope>NUCLEOTIDE SEQUENCE</scope>
    <source>
        <strain evidence="7">CkLH20</strain>
    </source>
</reference>
<dbReference type="GO" id="GO:0005886">
    <property type="term" value="C:plasma membrane"/>
    <property type="evidence" value="ECO:0007669"/>
    <property type="project" value="TreeGrafter"/>
</dbReference>
<proteinExistence type="predicted"/>
<dbReference type="AlphaFoldDB" id="A0A9P6IB99"/>
<dbReference type="InterPro" id="IPR036259">
    <property type="entry name" value="MFS_trans_sf"/>
</dbReference>
<dbReference type="PANTHER" id="PTHR23502">
    <property type="entry name" value="MAJOR FACILITATOR SUPERFAMILY"/>
    <property type="match status" value="1"/>
</dbReference>
<dbReference type="EMBL" id="JAATWM020000007">
    <property type="protein sequence ID" value="KAF9879425.1"/>
    <property type="molecule type" value="Genomic_DNA"/>
</dbReference>
<feature type="transmembrane region" description="Helical" evidence="5">
    <location>
        <begin position="63"/>
        <end position="88"/>
    </location>
</feature>
<evidence type="ECO:0000256" key="3">
    <source>
        <dbReference type="ARBA" id="ARBA00022989"/>
    </source>
</evidence>
<name>A0A9P6IB99_9PEZI</name>
<keyword evidence="4 5" id="KW-0472">Membrane</keyword>
<feature type="transmembrane region" description="Helical" evidence="5">
    <location>
        <begin position="446"/>
        <end position="472"/>
    </location>
</feature>
<dbReference type="Pfam" id="PF07690">
    <property type="entry name" value="MFS_1"/>
    <property type="match status" value="1"/>
</dbReference>
<feature type="transmembrane region" description="Helical" evidence="5">
    <location>
        <begin position="341"/>
        <end position="369"/>
    </location>
</feature>
<evidence type="ECO:0000259" key="6">
    <source>
        <dbReference type="PROSITE" id="PS50850"/>
    </source>
</evidence>
<dbReference type="Proteomes" id="UP000781932">
    <property type="component" value="Unassembled WGS sequence"/>
</dbReference>
<evidence type="ECO:0000256" key="5">
    <source>
        <dbReference type="SAM" id="Phobius"/>
    </source>
</evidence>
<dbReference type="PROSITE" id="PS50850">
    <property type="entry name" value="MFS"/>
    <property type="match status" value="1"/>
</dbReference>
<evidence type="ECO:0000313" key="8">
    <source>
        <dbReference type="Proteomes" id="UP000781932"/>
    </source>
</evidence>
<sequence length="579" mass="63439">MAAKSGWTESTENLGVRRIESPDAQVVGTTQLFEGGQIRYVPMPTPDPKDPLNLPNWRKWTSIGALCFFGSLALAAEFIVGALVPVFVLEYSGIDPHILSQIDIGALSKPGEITLDPIKILAGLGGPPLWQVSLLASVPLLVNGLSSYLLVPLSIAIGRRPVLLLSGFLAWTGGLWAGFSQGLGSHLAARCFQGFGAGAVEALIPLIIQDMMFIHQRNKAIASVGASQGLLIVSLGIMSPIIVSRLSWRFIYWITSGVGVLAWIGLILLVPETRWIRSGDELAGKEVYPLRPGETRPRIDESAFRPRSNWDEFGIMNYGYEWKAAKQSVWDMLKTTVFPNIIWVIIINSILVSMQGAISQVASSVLIAAGWKFETLGFVVIPIVIASPFVWFFGGYVADWISNFIAKRNGGRREPEGHLVSLVFPLLASIIGPILFGYAAENIRTLPSIVVLISVFLIGFGLLTANTIFAVYLVESYPQFAGPVLVNVSSSRLIIGFIMSFNVTTWIEQLGFIKNFGIYSAALAGVSMLLPVMYKYGKPIRAWTAGRLQPTIPAKTLEDDEYWNQDRPQWQDEKMGRAL</sequence>
<dbReference type="InterPro" id="IPR020846">
    <property type="entry name" value="MFS_dom"/>
</dbReference>
<keyword evidence="2 5" id="KW-0812">Transmembrane</keyword>
<dbReference type="SUPFAM" id="SSF103473">
    <property type="entry name" value="MFS general substrate transporter"/>
    <property type="match status" value="1"/>
</dbReference>
<feature type="transmembrane region" description="Helical" evidence="5">
    <location>
        <begin position="484"/>
        <end position="504"/>
    </location>
</feature>
<feature type="domain" description="Major facilitator superfamily (MFS) profile" evidence="6">
    <location>
        <begin position="69"/>
        <end position="539"/>
    </location>
</feature>
<keyword evidence="8" id="KW-1185">Reference proteome</keyword>
<dbReference type="RefSeq" id="XP_038748886.1">
    <property type="nucleotide sequence ID" value="XM_038885687.1"/>
</dbReference>
<comment type="subcellular location">
    <subcellularLocation>
        <location evidence="1">Membrane</location>
        <topology evidence="1">Multi-pass membrane protein</topology>
    </subcellularLocation>
</comment>
<protein>
    <submittedName>
        <fullName evidence="7">Major facilitator superfamily transporter</fullName>
    </submittedName>
</protein>
<feature type="transmembrane region" description="Helical" evidence="5">
    <location>
        <begin position="187"/>
        <end position="208"/>
    </location>
</feature>
<evidence type="ECO:0000313" key="7">
    <source>
        <dbReference type="EMBL" id="KAF9879425.1"/>
    </source>
</evidence>
<feature type="transmembrane region" description="Helical" evidence="5">
    <location>
        <begin position="375"/>
        <end position="398"/>
    </location>
</feature>
<feature type="transmembrane region" description="Helical" evidence="5">
    <location>
        <begin position="250"/>
        <end position="270"/>
    </location>
</feature>
<evidence type="ECO:0000256" key="4">
    <source>
        <dbReference type="ARBA" id="ARBA00023136"/>
    </source>
</evidence>
<feature type="transmembrane region" description="Helical" evidence="5">
    <location>
        <begin position="129"/>
        <end position="150"/>
    </location>
</feature>
<feature type="transmembrane region" description="Helical" evidence="5">
    <location>
        <begin position="162"/>
        <end position="181"/>
    </location>
</feature>
<dbReference type="Gene3D" id="1.20.1250.20">
    <property type="entry name" value="MFS general substrate transporter like domains"/>
    <property type="match status" value="1"/>
</dbReference>
<evidence type="ECO:0000256" key="1">
    <source>
        <dbReference type="ARBA" id="ARBA00004141"/>
    </source>
</evidence>
<dbReference type="PANTHER" id="PTHR23502:SF164">
    <property type="entry name" value="MAJOR FACILITATOR SUPERFAMILY (MFS) PROFILE DOMAIN-CONTAINING PROTEIN"/>
    <property type="match status" value="1"/>
</dbReference>
<dbReference type="InterPro" id="IPR011701">
    <property type="entry name" value="MFS"/>
</dbReference>
<feature type="transmembrane region" description="Helical" evidence="5">
    <location>
        <begin position="419"/>
        <end position="440"/>
    </location>
</feature>
<evidence type="ECO:0000256" key="2">
    <source>
        <dbReference type="ARBA" id="ARBA00022692"/>
    </source>
</evidence>
<dbReference type="GO" id="GO:0022857">
    <property type="term" value="F:transmembrane transporter activity"/>
    <property type="evidence" value="ECO:0007669"/>
    <property type="project" value="InterPro"/>
</dbReference>
<keyword evidence="3 5" id="KW-1133">Transmembrane helix</keyword>
<feature type="transmembrane region" description="Helical" evidence="5">
    <location>
        <begin position="220"/>
        <end position="244"/>
    </location>
</feature>
<reference evidence="7" key="2">
    <citation type="submission" date="2020-11" db="EMBL/GenBank/DDBJ databases">
        <title>Whole genome sequencing of Colletotrichum sp.</title>
        <authorList>
            <person name="Li H."/>
        </authorList>
    </citation>
    <scope>NUCLEOTIDE SEQUENCE</scope>
    <source>
        <strain evidence="7">CkLH20</strain>
    </source>
</reference>
<accession>A0A9P6IB99</accession>
<comment type="caution">
    <text evidence="7">The sequence shown here is derived from an EMBL/GenBank/DDBJ whole genome shotgun (WGS) entry which is preliminary data.</text>
</comment>
<feature type="transmembrane region" description="Helical" evidence="5">
    <location>
        <begin position="516"/>
        <end position="534"/>
    </location>
</feature>
<organism evidence="7 8">
    <name type="scientific">Colletotrichum karsti</name>
    <dbReference type="NCBI Taxonomy" id="1095194"/>
    <lineage>
        <taxon>Eukaryota</taxon>
        <taxon>Fungi</taxon>
        <taxon>Dikarya</taxon>
        <taxon>Ascomycota</taxon>
        <taxon>Pezizomycotina</taxon>
        <taxon>Sordariomycetes</taxon>
        <taxon>Hypocreomycetidae</taxon>
        <taxon>Glomerellales</taxon>
        <taxon>Glomerellaceae</taxon>
        <taxon>Colletotrichum</taxon>
        <taxon>Colletotrichum boninense species complex</taxon>
    </lineage>
</organism>
<dbReference type="OrthoDB" id="268400at2759"/>
<dbReference type="GeneID" id="62158761"/>